<evidence type="ECO:0000256" key="5">
    <source>
        <dbReference type="SAM" id="SignalP"/>
    </source>
</evidence>
<organism evidence="7 8">
    <name type="scientific">Pedobacter metabolipauper</name>
    <dbReference type="NCBI Taxonomy" id="425513"/>
    <lineage>
        <taxon>Bacteria</taxon>
        <taxon>Pseudomonadati</taxon>
        <taxon>Bacteroidota</taxon>
        <taxon>Sphingobacteriia</taxon>
        <taxon>Sphingobacteriales</taxon>
        <taxon>Sphingobacteriaceae</taxon>
        <taxon>Pedobacter</taxon>
    </lineage>
</organism>
<reference evidence="7 8" key="1">
    <citation type="submission" date="2019-03" db="EMBL/GenBank/DDBJ databases">
        <title>Genomic Encyclopedia of Archaeal and Bacterial Type Strains, Phase II (KMG-II): from individual species to whole genera.</title>
        <authorList>
            <person name="Goeker M."/>
        </authorList>
    </citation>
    <scope>NUCLEOTIDE SEQUENCE [LARGE SCALE GENOMIC DNA]</scope>
    <source>
        <strain evidence="7 8">DSM 19035</strain>
    </source>
</reference>
<evidence type="ECO:0000259" key="6">
    <source>
        <dbReference type="PROSITE" id="PS51352"/>
    </source>
</evidence>
<dbReference type="AlphaFoldDB" id="A0A4R6T1W0"/>
<dbReference type="GO" id="GO:0016209">
    <property type="term" value="F:antioxidant activity"/>
    <property type="evidence" value="ECO:0007669"/>
    <property type="project" value="InterPro"/>
</dbReference>
<evidence type="ECO:0000313" key="7">
    <source>
        <dbReference type="EMBL" id="TDQ12069.1"/>
    </source>
</evidence>
<protein>
    <submittedName>
        <fullName evidence="7">Thiol-disulfide isomerase/thioredoxin</fullName>
    </submittedName>
</protein>
<dbReference type="GO" id="GO:0016853">
    <property type="term" value="F:isomerase activity"/>
    <property type="evidence" value="ECO:0007669"/>
    <property type="project" value="UniProtKB-KW"/>
</dbReference>
<feature type="signal peptide" evidence="5">
    <location>
        <begin position="1"/>
        <end position="21"/>
    </location>
</feature>
<dbReference type="PROSITE" id="PS00194">
    <property type="entry name" value="THIOREDOXIN_1"/>
    <property type="match status" value="1"/>
</dbReference>
<evidence type="ECO:0000313" key="8">
    <source>
        <dbReference type="Proteomes" id="UP000295620"/>
    </source>
</evidence>
<evidence type="ECO:0000256" key="2">
    <source>
        <dbReference type="ARBA" id="ARBA00022748"/>
    </source>
</evidence>
<dbReference type="CDD" id="cd02966">
    <property type="entry name" value="TlpA_like_family"/>
    <property type="match status" value="1"/>
</dbReference>
<dbReference type="InterPro" id="IPR036249">
    <property type="entry name" value="Thioredoxin-like_sf"/>
</dbReference>
<keyword evidence="4" id="KW-0676">Redox-active center</keyword>
<dbReference type="SUPFAM" id="SSF52833">
    <property type="entry name" value="Thioredoxin-like"/>
    <property type="match status" value="1"/>
</dbReference>
<keyword evidence="8" id="KW-1185">Reference proteome</keyword>
<accession>A0A4R6T1W0</accession>
<dbReference type="InterPro" id="IPR013766">
    <property type="entry name" value="Thioredoxin_domain"/>
</dbReference>
<name>A0A4R6T1W0_9SPHI</name>
<proteinExistence type="predicted"/>
<feature type="domain" description="Thioredoxin" evidence="6">
    <location>
        <begin position="342"/>
        <end position="475"/>
    </location>
</feature>
<dbReference type="PANTHER" id="PTHR42852">
    <property type="entry name" value="THIOL:DISULFIDE INTERCHANGE PROTEIN DSBE"/>
    <property type="match status" value="1"/>
</dbReference>
<dbReference type="Pfam" id="PF00578">
    <property type="entry name" value="AhpC-TSA"/>
    <property type="match status" value="1"/>
</dbReference>
<comment type="subcellular location">
    <subcellularLocation>
        <location evidence="1">Cell envelope</location>
    </subcellularLocation>
</comment>
<dbReference type="Gene3D" id="3.40.30.10">
    <property type="entry name" value="Glutaredoxin"/>
    <property type="match status" value="1"/>
</dbReference>
<comment type="caution">
    <text evidence="7">The sequence shown here is derived from an EMBL/GenBank/DDBJ whole genome shotgun (WGS) entry which is preliminary data.</text>
</comment>
<dbReference type="InterPro" id="IPR017937">
    <property type="entry name" value="Thioredoxin_CS"/>
</dbReference>
<gene>
    <name evidence="7" type="ORF">ATK78_1200</name>
</gene>
<dbReference type="InterPro" id="IPR050553">
    <property type="entry name" value="Thioredoxin_ResA/DsbE_sf"/>
</dbReference>
<sequence>MKLSCKLLTLLMFLTGFNLIAQYQNTPASYRDGFLNYYHNNPDSALFYAKKLAENPEYAGYLKEALHMDVFTYFLESTKQKMKEKVDKSNYTVFEEDYSKVVKNCYETIRLLHHDNNSTLVKSVEPLYLFAEIKQSSADLTKLSSLTSTFIELVRSQKDGYQNRSATYGLLIYSAVEPEKKLEKQSEALLSVLIGKLSDEQPIININNSTNLLLERRAWYRYMYAAANHFKASKLIRSGDLNGSLSYLKTAAKYSPDLTDIHKYNAYFNEAFYFANSQTNRFQIDYLNRLNTQNGDKNERLNTLLDLAISNPVPFKDSLRTFYAEHFSKRESFEKFWREQINASLDKVPAFNMKGMNGTIYSSAALTGKWMLIDFWGTWCGPCREEHPVLQKFYQSSQSDLSGRIDLLTIACNDSKENVNSYMNQFNYSFPVAMADDSIAKRFNILGYPTKVLITPEGHYLNIPFGIDWVNFVKQYVSL</sequence>
<dbReference type="Proteomes" id="UP000295620">
    <property type="component" value="Unassembled WGS sequence"/>
</dbReference>
<dbReference type="InterPro" id="IPR000866">
    <property type="entry name" value="AhpC/TSA"/>
</dbReference>
<keyword evidence="5" id="KW-0732">Signal</keyword>
<dbReference type="PROSITE" id="PS51352">
    <property type="entry name" value="THIOREDOXIN_2"/>
    <property type="match status" value="1"/>
</dbReference>
<dbReference type="GO" id="GO:0030313">
    <property type="term" value="C:cell envelope"/>
    <property type="evidence" value="ECO:0007669"/>
    <property type="project" value="UniProtKB-SubCell"/>
</dbReference>
<keyword evidence="3" id="KW-1015">Disulfide bond</keyword>
<dbReference type="RefSeq" id="WP_133575085.1">
    <property type="nucleotide sequence ID" value="NZ_SNYC01000003.1"/>
</dbReference>
<evidence type="ECO:0000256" key="3">
    <source>
        <dbReference type="ARBA" id="ARBA00023157"/>
    </source>
</evidence>
<dbReference type="GO" id="GO:0016491">
    <property type="term" value="F:oxidoreductase activity"/>
    <property type="evidence" value="ECO:0007669"/>
    <property type="project" value="InterPro"/>
</dbReference>
<evidence type="ECO:0000256" key="4">
    <source>
        <dbReference type="ARBA" id="ARBA00023284"/>
    </source>
</evidence>
<keyword evidence="7" id="KW-0413">Isomerase</keyword>
<dbReference type="PANTHER" id="PTHR42852:SF6">
    <property type="entry name" value="THIOL:DISULFIDE INTERCHANGE PROTEIN DSBE"/>
    <property type="match status" value="1"/>
</dbReference>
<dbReference type="EMBL" id="SNYC01000003">
    <property type="protein sequence ID" value="TDQ12069.1"/>
    <property type="molecule type" value="Genomic_DNA"/>
</dbReference>
<feature type="chain" id="PRO_5020615732" evidence="5">
    <location>
        <begin position="22"/>
        <end position="479"/>
    </location>
</feature>
<evidence type="ECO:0000256" key="1">
    <source>
        <dbReference type="ARBA" id="ARBA00004196"/>
    </source>
</evidence>
<dbReference type="GO" id="GO:0017004">
    <property type="term" value="P:cytochrome complex assembly"/>
    <property type="evidence" value="ECO:0007669"/>
    <property type="project" value="UniProtKB-KW"/>
</dbReference>
<dbReference type="OrthoDB" id="6399635at2"/>
<keyword evidence="2" id="KW-0201">Cytochrome c-type biogenesis</keyword>